<dbReference type="AlphaFoldDB" id="A0A1B8HPK0"/>
<organism evidence="1 2">
    <name type="scientific">Morganella psychrotolerans</name>
    <dbReference type="NCBI Taxonomy" id="368603"/>
    <lineage>
        <taxon>Bacteria</taxon>
        <taxon>Pseudomonadati</taxon>
        <taxon>Pseudomonadota</taxon>
        <taxon>Gammaproteobacteria</taxon>
        <taxon>Enterobacterales</taxon>
        <taxon>Morganellaceae</taxon>
        <taxon>Morganella</taxon>
    </lineage>
</organism>
<name>A0A1B8HPK0_9GAMM</name>
<evidence type="ECO:0000313" key="2">
    <source>
        <dbReference type="Proteomes" id="UP000092247"/>
    </source>
</evidence>
<gene>
    <name evidence="1" type="ORF">AYY17_01435</name>
</gene>
<protein>
    <submittedName>
        <fullName evidence="1">Uncharacterized protein</fullName>
    </submittedName>
</protein>
<sequence length="59" mass="6612">MITGKFCVSLLFHGKKHPLPHSLLLLILLSSAQGGLYGKEEDNILVYKTIKLFSDKKIN</sequence>
<reference evidence="1 2" key="1">
    <citation type="submission" date="2016-06" db="EMBL/GenBank/DDBJ databases">
        <authorList>
            <person name="Kjaerup R.B."/>
            <person name="Dalgaard T.S."/>
            <person name="Juul-Madsen H.R."/>
        </authorList>
    </citation>
    <scope>NUCLEOTIDE SEQUENCE [LARGE SCALE GENOMIC DNA]</scope>
    <source>
        <strain evidence="1 2">GCSL-Mp3</strain>
    </source>
</reference>
<proteinExistence type="predicted"/>
<comment type="caution">
    <text evidence="1">The sequence shown here is derived from an EMBL/GenBank/DDBJ whole genome shotgun (WGS) entry which is preliminary data.</text>
</comment>
<dbReference type="Proteomes" id="UP000092247">
    <property type="component" value="Unassembled WGS sequence"/>
</dbReference>
<accession>A0A1B8HPK0</accession>
<dbReference type="EMBL" id="LZEX01000001">
    <property type="protein sequence ID" value="OBU11426.1"/>
    <property type="molecule type" value="Genomic_DNA"/>
</dbReference>
<evidence type="ECO:0000313" key="1">
    <source>
        <dbReference type="EMBL" id="OBU11426.1"/>
    </source>
</evidence>